<evidence type="ECO:0000313" key="6">
    <source>
        <dbReference type="EMBL" id="OUJ19226.1"/>
    </source>
</evidence>
<keyword evidence="2" id="KW-0813">Transport</keyword>
<comment type="similarity">
    <text evidence="1">Belongs to the ABC transporter superfamily.</text>
</comment>
<dbReference type="GO" id="GO:0005524">
    <property type="term" value="F:ATP binding"/>
    <property type="evidence" value="ECO:0007669"/>
    <property type="project" value="UniProtKB-KW"/>
</dbReference>
<dbReference type="Proteomes" id="UP000195137">
    <property type="component" value="Unassembled WGS sequence"/>
</dbReference>
<gene>
    <name evidence="6" type="ORF">AMET1_0879</name>
</gene>
<dbReference type="SMART" id="SM00382">
    <property type="entry name" value="AAA"/>
    <property type="match status" value="1"/>
</dbReference>
<organism evidence="6 7">
    <name type="scientific">Methanonatronarchaeum thermophilum</name>
    <dbReference type="NCBI Taxonomy" id="1927129"/>
    <lineage>
        <taxon>Archaea</taxon>
        <taxon>Methanobacteriati</taxon>
        <taxon>Methanobacteriota</taxon>
        <taxon>Methanonatronarchaeia</taxon>
        <taxon>Methanonatronarchaeales</taxon>
        <taxon>Methanonatronarchaeaceae</taxon>
        <taxon>Methanonatronarchaeum</taxon>
    </lineage>
</organism>
<dbReference type="InterPro" id="IPR003439">
    <property type="entry name" value="ABC_transporter-like_ATP-bd"/>
</dbReference>
<evidence type="ECO:0000256" key="2">
    <source>
        <dbReference type="ARBA" id="ARBA00022448"/>
    </source>
</evidence>
<dbReference type="InterPro" id="IPR027417">
    <property type="entry name" value="P-loop_NTPase"/>
</dbReference>
<sequence length="254" mass="28078">MKAIELKNVSLSFDGADALKQIDLSIDEGSFVGLVGPNGGGKTTLLKIILGLIKPDQGVVSVFGRPPEKTQGKIGYVPQYSDFDPEFPINVREVVEMGRLGRTGFFNRFSKKDKEIVRESLEKVEMADLMDRRISDLSGGQHQRVLIARALATRPEILLLDEPTASIDQKIKENIYELLETLNESGITILVSTHDTGVVYSKMTSIACINQKIVYHGEDEIPLEVFEEAYGAPVSILSDEHPDHPELNQNVGEN</sequence>
<dbReference type="SUPFAM" id="SSF52540">
    <property type="entry name" value="P-loop containing nucleoside triphosphate hydrolases"/>
    <property type="match status" value="1"/>
</dbReference>
<dbReference type="PANTHER" id="PTHR42734">
    <property type="entry name" value="METAL TRANSPORT SYSTEM ATP-BINDING PROTEIN TM_0124-RELATED"/>
    <property type="match status" value="1"/>
</dbReference>
<dbReference type="PROSITE" id="PS50893">
    <property type="entry name" value="ABC_TRANSPORTER_2"/>
    <property type="match status" value="1"/>
</dbReference>
<keyword evidence="7" id="KW-1185">Reference proteome</keyword>
<accession>A0A1Y3GIJ8</accession>
<dbReference type="CDD" id="cd03235">
    <property type="entry name" value="ABC_Metallic_Cations"/>
    <property type="match status" value="1"/>
</dbReference>
<name>A0A1Y3GIJ8_9EURY</name>
<evidence type="ECO:0000313" key="7">
    <source>
        <dbReference type="Proteomes" id="UP000195137"/>
    </source>
</evidence>
<evidence type="ECO:0000259" key="5">
    <source>
        <dbReference type="PROSITE" id="PS50893"/>
    </source>
</evidence>
<comment type="caution">
    <text evidence="6">The sequence shown here is derived from an EMBL/GenBank/DDBJ whole genome shotgun (WGS) entry which is preliminary data.</text>
</comment>
<evidence type="ECO:0000256" key="1">
    <source>
        <dbReference type="ARBA" id="ARBA00005417"/>
    </source>
</evidence>
<proteinExistence type="inferred from homology"/>
<dbReference type="FunFam" id="3.40.50.300:FF:000134">
    <property type="entry name" value="Iron-enterobactin ABC transporter ATP-binding protein"/>
    <property type="match status" value="1"/>
</dbReference>
<dbReference type="PANTHER" id="PTHR42734:SF17">
    <property type="entry name" value="METAL TRANSPORT SYSTEM ATP-BINDING PROTEIN TM_0124-RELATED"/>
    <property type="match status" value="1"/>
</dbReference>
<dbReference type="OrthoDB" id="10909at2157"/>
<keyword evidence="3" id="KW-0547">Nucleotide-binding</keyword>
<dbReference type="Pfam" id="PF00005">
    <property type="entry name" value="ABC_tran"/>
    <property type="match status" value="1"/>
</dbReference>
<dbReference type="AlphaFoldDB" id="A0A1Y3GIJ8"/>
<dbReference type="EMBL" id="MRZU01000003">
    <property type="protein sequence ID" value="OUJ19226.1"/>
    <property type="molecule type" value="Genomic_DNA"/>
</dbReference>
<dbReference type="InterPro" id="IPR050153">
    <property type="entry name" value="Metal_Ion_Import_ABC"/>
</dbReference>
<feature type="domain" description="ABC transporter" evidence="5">
    <location>
        <begin position="4"/>
        <end position="236"/>
    </location>
</feature>
<evidence type="ECO:0000256" key="3">
    <source>
        <dbReference type="ARBA" id="ARBA00022741"/>
    </source>
</evidence>
<dbReference type="GO" id="GO:0016887">
    <property type="term" value="F:ATP hydrolysis activity"/>
    <property type="evidence" value="ECO:0007669"/>
    <property type="project" value="InterPro"/>
</dbReference>
<keyword evidence="4" id="KW-0067">ATP-binding</keyword>
<reference evidence="6 7" key="1">
    <citation type="submission" date="2016-12" db="EMBL/GenBank/DDBJ databases">
        <title>Discovery of methanogenic haloarchaea.</title>
        <authorList>
            <person name="Sorokin D.Y."/>
            <person name="Makarova K.S."/>
            <person name="Abbas B."/>
            <person name="Ferrer M."/>
            <person name="Golyshin P.N."/>
        </authorList>
    </citation>
    <scope>NUCLEOTIDE SEQUENCE [LARGE SCALE GENOMIC DNA]</scope>
    <source>
        <strain evidence="6">AMET1</strain>
    </source>
</reference>
<dbReference type="Gene3D" id="3.40.50.300">
    <property type="entry name" value="P-loop containing nucleotide triphosphate hydrolases"/>
    <property type="match status" value="1"/>
</dbReference>
<evidence type="ECO:0000256" key="4">
    <source>
        <dbReference type="ARBA" id="ARBA00022840"/>
    </source>
</evidence>
<protein>
    <submittedName>
        <fullName evidence="6">ABC-type Mn/Zn transport system ATPase component</fullName>
    </submittedName>
</protein>
<dbReference type="InterPro" id="IPR003593">
    <property type="entry name" value="AAA+_ATPase"/>
</dbReference>
<dbReference type="RefSeq" id="WP_086637251.1">
    <property type="nucleotide sequence ID" value="NZ_MRZU01000003.1"/>
</dbReference>